<dbReference type="KEGG" id="nti:DNFV4_00231"/>
<evidence type="ECO:0008006" key="3">
    <source>
        <dbReference type="Google" id="ProtNLM"/>
    </source>
</evidence>
<gene>
    <name evidence="1" type="ORF">DNFV4_00231</name>
</gene>
<name>A0AA86T3W1_9BACT</name>
<dbReference type="Gene3D" id="2.40.10.10">
    <property type="entry name" value="Trypsin-like serine proteases"/>
    <property type="match status" value="2"/>
</dbReference>
<evidence type="ECO:0000313" key="1">
    <source>
        <dbReference type="EMBL" id="CAI4029812.1"/>
    </source>
</evidence>
<proteinExistence type="predicted"/>
<dbReference type="AlphaFoldDB" id="A0AA86T3W1"/>
<organism evidence="1 2">
    <name type="scientific">Nitrospira tepida</name>
    <dbReference type="NCBI Taxonomy" id="2973512"/>
    <lineage>
        <taxon>Bacteria</taxon>
        <taxon>Pseudomonadati</taxon>
        <taxon>Nitrospirota</taxon>
        <taxon>Nitrospiria</taxon>
        <taxon>Nitrospirales</taxon>
        <taxon>Nitrospiraceae</taxon>
        <taxon>Nitrospira</taxon>
    </lineage>
</organism>
<keyword evidence="2" id="KW-1185">Reference proteome</keyword>
<dbReference type="SUPFAM" id="SSF50494">
    <property type="entry name" value="Trypsin-like serine proteases"/>
    <property type="match status" value="1"/>
</dbReference>
<dbReference type="PANTHER" id="PTHR43019">
    <property type="entry name" value="SERINE ENDOPROTEASE DEGS"/>
    <property type="match status" value="1"/>
</dbReference>
<dbReference type="PANTHER" id="PTHR43019:SF23">
    <property type="entry name" value="PROTEASE DO-LIKE 5, CHLOROPLASTIC"/>
    <property type="match status" value="1"/>
</dbReference>
<sequence>MKRACWHIWREPEVRSAGNHIRERFRKKQSSIFLDPPWLWIALFFLLLLLLLAILSPGSLWAQDIAQVKKGVVKITAQVEGKNRVGSGVVVKVEEDHVYIVTASHVIEGDQHPNVFFFSAPHRPFRARVLGLEGGNPAGLAALLVEGKIPSDLVALNLDQTAAVSGGESITLIGFPRVEGSPWAVTTGTLSGRRGSALSFSGAADEGNSGGPVLFQGKVVGIVTEVGAKFNTAVPAVVARFALDGWGVRLSEEFEQKPADVAPEEPEPVATQPTARPLVSGKYQGLGFSMLGGMVGLEATYQQNGDTVTGSYVNNQGDFGPMQGRVHDNVFEGRAASQVFQGVFCDFVSEVGGGGKTIQGYLTCSNGNSGSFALERQ</sequence>
<dbReference type="InterPro" id="IPR009003">
    <property type="entry name" value="Peptidase_S1_PA"/>
</dbReference>
<dbReference type="Pfam" id="PF13365">
    <property type="entry name" value="Trypsin_2"/>
    <property type="match status" value="1"/>
</dbReference>
<dbReference type="Proteomes" id="UP001179121">
    <property type="component" value="Chromosome"/>
</dbReference>
<evidence type="ECO:0000313" key="2">
    <source>
        <dbReference type="Proteomes" id="UP001179121"/>
    </source>
</evidence>
<protein>
    <recommendedName>
        <fullName evidence="3">Serine protease</fullName>
    </recommendedName>
</protein>
<dbReference type="InterPro" id="IPR043504">
    <property type="entry name" value="Peptidase_S1_PA_chymotrypsin"/>
</dbReference>
<accession>A0AA86T3W1</accession>
<dbReference type="EMBL" id="OX365700">
    <property type="protein sequence ID" value="CAI4029812.1"/>
    <property type="molecule type" value="Genomic_DNA"/>
</dbReference>
<reference evidence="1" key="1">
    <citation type="submission" date="2022-10" db="EMBL/GenBank/DDBJ databases">
        <authorList>
            <person name="Koch H."/>
        </authorList>
    </citation>
    <scope>NUCLEOTIDE SEQUENCE</scope>
    <source>
        <strain evidence="1">DNF</strain>
    </source>
</reference>